<name>A0A4R2RFB4_9RHOB</name>
<organism evidence="2 3">
    <name type="scientific">Rhodovulum bhavnagarense</name>
    <dbReference type="NCBI Taxonomy" id="992286"/>
    <lineage>
        <taxon>Bacteria</taxon>
        <taxon>Pseudomonadati</taxon>
        <taxon>Pseudomonadota</taxon>
        <taxon>Alphaproteobacteria</taxon>
        <taxon>Rhodobacterales</taxon>
        <taxon>Paracoccaceae</taxon>
        <taxon>Rhodovulum</taxon>
    </lineage>
</organism>
<proteinExistence type="predicted"/>
<accession>A0A4R2RFB4</accession>
<feature type="signal peptide" evidence="1">
    <location>
        <begin position="1"/>
        <end position="27"/>
    </location>
</feature>
<comment type="caution">
    <text evidence="2">The sequence shown here is derived from an EMBL/GenBank/DDBJ whole genome shotgun (WGS) entry which is preliminary data.</text>
</comment>
<dbReference type="Proteomes" id="UP000295050">
    <property type="component" value="Unassembled WGS sequence"/>
</dbReference>
<evidence type="ECO:0000313" key="3">
    <source>
        <dbReference type="Proteomes" id="UP000295050"/>
    </source>
</evidence>
<dbReference type="AlphaFoldDB" id="A0A4R2RFB4"/>
<evidence type="ECO:0008006" key="4">
    <source>
        <dbReference type="Google" id="ProtNLM"/>
    </source>
</evidence>
<reference evidence="2 3" key="1">
    <citation type="submission" date="2019-03" db="EMBL/GenBank/DDBJ databases">
        <title>Genomic Encyclopedia of Type Strains, Phase IV (KMG-IV): sequencing the most valuable type-strain genomes for metagenomic binning, comparative biology and taxonomic classification.</title>
        <authorList>
            <person name="Goeker M."/>
        </authorList>
    </citation>
    <scope>NUCLEOTIDE SEQUENCE [LARGE SCALE GENOMIC DNA]</scope>
    <source>
        <strain evidence="2 3">DSM 24766</strain>
    </source>
</reference>
<gene>
    <name evidence="2" type="ORF">EV663_10542</name>
</gene>
<protein>
    <recommendedName>
        <fullName evidence="4">Spore coat protein U-like protein</fullName>
    </recommendedName>
</protein>
<sequence>MSALARTFTFVAGPWICAAASGAHVLAAPPASGGATTGALHIGTDVPLVCNAEILDHDDHLSLKVRCNTAHQLRLDHQGDHGSVALTCDGVQQTVHGTSDSALWQVSKPVVGTFPLDRSGTDIDAPLVTISIAQAR</sequence>
<evidence type="ECO:0000256" key="1">
    <source>
        <dbReference type="SAM" id="SignalP"/>
    </source>
</evidence>
<dbReference type="EMBL" id="SLXU01000005">
    <property type="protein sequence ID" value="TCP61324.1"/>
    <property type="molecule type" value="Genomic_DNA"/>
</dbReference>
<evidence type="ECO:0000313" key="2">
    <source>
        <dbReference type="EMBL" id="TCP61324.1"/>
    </source>
</evidence>
<keyword evidence="1" id="KW-0732">Signal</keyword>
<keyword evidence="3" id="KW-1185">Reference proteome</keyword>
<feature type="chain" id="PRO_5020632584" description="Spore coat protein U-like protein" evidence="1">
    <location>
        <begin position="28"/>
        <end position="136"/>
    </location>
</feature>